<keyword evidence="2" id="KW-1133">Transmembrane helix</keyword>
<feature type="transmembrane region" description="Helical" evidence="2">
    <location>
        <begin position="109"/>
        <end position="129"/>
    </location>
</feature>
<keyword evidence="2" id="KW-0472">Membrane</keyword>
<name>A0ABM8I0Z1_9FIRM</name>
<evidence type="ECO:0000256" key="3">
    <source>
        <dbReference type="SAM" id="SignalP"/>
    </source>
</evidence>
<accession>A0ABM8I0Z1</accession>
<keyword evidence="3" id="KW-0732">Signal</keyword>
<dbReference type="EMBL" id="AP027742">
    <property type="protein sequence ID" value="BDZ76415.1"/>
    <property type="molecule type" value="Genomic_DNA"/>
</dbReference>
<feature type="transmembrane region" description="Helical" evidence="2">
    <location>
        <begin position="223"/>
        <end position="246"/>
    </location>
</feature>
<protein>
    <submittedName>
        <fullName evidence="4">Uncharacterized protein</fullName>
    </submittedName>
</protein>
<sequence length="285" mass="30825">MIKKMTNSNMKKIAMVLVILVVLLLSMTVISKAASDPANHTETLEPLDEKKEDVLKLTATSAAASTALAAIPGDATTPVANKLADLTSYFLIILMVIFLEKYLVTLTGYAAFSILIPAACALLIAGICANKNFLKVLAAKIAVFGLVIYLIIPFSMNVSSVIEKTYESSVETTIKEAQDITDEIDESSDSEGNILDQAISKIKGGISGLLEKGEELLNRFIEAIAVMMVTSCLIPIVVLLFAFWIIRMLFGIQINAPKDLPKRISSKMPGGKKRSVELQKKGENV</sequence>
<dbReference type="RefSeq" id="WP_316266199.1">
    <property type="nucleotide sequence ID" value="NZ_AP027742.1"/>
</dbReference>
<gene>
    <name evidence="4" type="ORF">Lac1_05980</name>
</gene>
<feature type="compositionally biased region" description="Basic and acidic residues" evidence="1">
    <location>
        <begin position="274"/>
        <end position="285"/>
    </location>
</feature>
<keyword evidence="2" id="KW-0812">Transmembrane</keyword>
<evidence type="ECO:0000256" key="1">
    <source>
        <dbReference type="SAM" id="MobiDB-lite"/>
    </source>
</evidence>
<evidence type="ECO:0000313" key="5">
    <source>
        <dbReference type="Proteomes" id="UP001305815"/>
    </source>
</evidence>
<evidence type="ECO:0000256" key="2">
    <source>
        <dbReference type="SAM" id="Phobius"/>
    </source>
</evidence>
<feature type="chain" id="PRO_5046647983" evidence="3">
    <location>
        <begin position="34"/>
        <end position="285"/>
    </location>
</feature>
<keyword evidence="5" id="KW-1185">Reference proteome</keyword>
<feature type="signal peptide" evidence="3">
    <location>
        <begin position="1"/>
        <end position="33"/>
    </location>
</feature>
<dbReference type="Proteomes" id="UP001305815">
    <property type="component" value="Chromosome"/>
</dbReference>
<reference evidence="5" key="1">
    <citation type="journal article" date="2023" name="Int. J. Syst. Evol. Microbiol.">
        <title>Claveliimonas bilis gen. nov., sp. nov., deoxycholic acid-producing bacteria isolated from human faeces, and reclassification of Sellimonas monacensis Zenner et al. 2021 as Claveliimonas monacensis comb. nov.</title>
        <authorList>
            <person name="Hisatomi A."/>
            <person name="Kastawa N.W.E.P.G."/>
            <person name="Song I."/>
            <person name="Ohkuma M."/>
            <person name="Fukiya S."/>
            <person name="Sakamoto M."/>
        </authorList>
    </citation>
    <scope>NUCLEOTIDE SEQUENCE [LARGE SCALE GENOMIC DNA]</scope>
    <source>
        <strain evidence="5">12BBH14</strain>
    </source>
</reference>
<feature type="transmembrane region" description="Helical" evidence="2">
    <location>
        <begin position="141"/>
        <end position="162"/>
    </location>
</feature>
<feature type="region of interest" description="Disordered" evidence="1">
    <location>
        <begin position="263"/>
        <end position="285"/>
    </location>
</feature>
<organism evidence="4 5">
    <name type="scientific">Claveliimonas bilis</name>
    <dbReference type="NCBI Taxonomy" id="3028070"/>
    <lineage>
        <taxon>Bacteria</taxon>
        <taxon>Bacillati</taxon>
        <taxon>Bacillota</taxon>
        <taxon>Clostridia</taxon>
        <taxon>Lachnospirales</taxon>
        <taxon>Lachnospiraceae</taxon>
        <taxon>Claveliimonas</taxon>
    </lineage>
</organism>
<evidence type="ECO:0000313" key="4">
    <source>
        <dbReference type="EMBL" id="BDZ76415.1"/>
    </source>
</evidence>
<proteinExistence type="predicted"/>